<gene>
    <name evidence="1" type="ORF">CENDO_03915</name>
</gene>
<evidence type="ECO:0000313" key="2">
    <source>
        <dbReference type="Proteomes" id="UP000296352"/>
    </source>
</evidence>
<proteinExistence type="predicted"/>
<dbReference type="Proteomes" id="UP000296352">
    <property type="component" value="Chromosome"/>
</dbReference>
<dbReference type="RefSeq" id="WP_136140865.1">
    <property type="nucleotide sequence ID" value="NZ_CP039247.1"/>
</dbReference>
<dbReference type="KEGG" id="cee:CENDO_03915"/>
<name>A0A4P7QGI8_9CORY</name>
<protein>
    <submittedName>
        <fullName evidence="1">Uncharacterized protein</fullName>
    </submittedName>
</protein>
<organism evidence="1 2">
    <name type="scientific">Corynebacterium endometrii</name>
    <dbReference type="NCBI Taxonomy" id="2488819"/>
    <lineage>
        <taxon>Bacteria</taxon>
        <taxon>Bacillati</taxon>
        <taxon>Actinomycetota</taxon>
        <taxon>Actinomycetes</taxon>
        <taxon>Mycobacteriales</taxon>
        <taxon>Corynebacteriaceae</taxon>
        <taxon>Corynebacterium</taxon>
    </lineage>
</organism>
<dbReference type="AlphaFoldDB" id="A0A4P7QGI8"/>
<reference evidence="1 2" key="1">
    <citation type="submission" date="2019-04" db="EMBL/GenBank/DDBJ databases">
        <title>Corynebacterium endometrii sp. nov., isolated from the uterus of a cow with endometritis.</title>
        <authorList>
            <person name="Ballas P."/>
            <person name="Ruckert C."/>
            <person name="Wagener K."/>
            <person name="Drillich M."/>
            <person name="Kaempfer P."/>
            <person name="Busse H.-J."/>
            <person name="Ehling-Schulz M."/>
        </authorList>
    </citation>
    <scope>NUCLEOTIDE SEQUENCE [LARGE SCALE GENOMIC DNA]</scope>
    <source>
        <strain evidence="1 2">LMM-1653</strain>
    </source>
</reference>
<dbReference type="EMBL" id="CP039247">
    <property type="protein sequence ID" value="QCB28076.1"/>
    <property type="molecule type" value="Genomic_DNA"/>
</dbReference>
<sequence length="132" mass="13921">MGLFEALFQRGPRLASAPDSARAVDVPELDISTAESMLIITVPARVVPDIKAAAAGEAVVLRGDQAPRSRADGSPVLAAWLAPSKRDDLPVIDQDRGWLVPLPPEACRAVLGGLRAETGGYEVSERLAIVVE</sequence>
<evidence type="ECO:0000313" key="1">
    <source>
        <dbReference type="EMBL" id="QCB28076.1"/>
    </source>
</evidence>
<dbReference type="OrthoDB" id="4427708at2"/>
<keyword evidence="2" id="KW-1185">Reference proteome</keyword>
<accession>A0A4P7QGI8</accession>